<dbReference type="eggNOG" id="COG1044">
    <property type="taxonomic scope" value="Bacteria"/>
</dbReference>
<dbReference type="PATRIC" id="fig|1261131.3.peg.179"/>
<keyword evidence="4" id="KW-0677">Repeat</keyword>
<dbReference type="Proteomes" id="UP000017862">
    <property type="component" value="Chromosome"/>
</dbReference>
<dbReference type="KEGG" id="lar:lam_189"/>
<keyword evidence="5" id="KW-0443">Lipid metabolism</keyword>
<dbReference type="AlphaFoldDB" id="U6B4K8"/>
<dbReference type="GO" id="GO:0009245">
    <property type="term" value="P:lipid A biosynthetic process"/>
    <property type="evidence" value="ECO:0007669"/>
    <property type="project" value="UniProtKB-KW"/>
</dbReference>
<evidence type="ECO:0000256" key="2">
    <source>
        <dbReference type="ARBA" id="ARBA00022556"/>
    </source>
</evidence>
<dbReference type="NCBIfam" id="NF002060">
    <property type="entry name" value="PRK00892.1"/>
    <property type="match status" value="1"/>
</dbReference>
<dbReference type="EMBL" id="CP006604">
    <property type="protein sequence ID" value="AHA27563.1"/>
    <property type="molecule type" value="Genomic_DNA"/>
</dbReference>
<reference evidence="8 9" key="1">
    <citation type="journal article" date="2014" name="Mol. Plant Microbe Interact.">
        <title>The complete genome sequence of Candidatus Liberibacter americanus, associated with citrus Huanglongbing.</title>
        <authorList>
            <person name="Wulff N.A."/>
            <person name="Zhang S."/>
            <person name="Setubal J.C."/>
            <person name="Almeida N.F."/>
            <person name="Martins E.C."/>
            <person name="Harakava R."/>
            <person name="Kumar D."/>
            <person name="Rangel L.T."/>
            <person name="Foissac X."/>
            <person name="Bove J."/>
            <person name="Gabriel D.W."/>
        </authorList>
    </citation>
    <scope>NUCLEOTIDE SEQUENCE [LARGE SCALE GENOMIC DNA]</scope>
    <source>
        <strain evidence="8 9">Sao Paulo</strain>
    </source>
</reference>
<gene>
    <name evidence="8" type="primary">lpxD</name>
    <name evidence="8" type="ORF">lam_189</name>
</gene>
<dbReference type="InterPro" id="IPR007691">
    <property type="entry name" value="LpxD"/>
</dbReference>
<evidence type="ECO:0000313" key="8">
    <source>
        <dbReference type="EMBL" id="AHA27563.1"/>
    </source>
</evidence>
<dbReference type="Gene3D" id="3.40.1390.10">
    <property type="entry name" value="MurE/MurF, N-terminal domain"/>
    <property type="match status" value="1"/>
</dbReference>
<keyword evidence="1" id="KW-0444">Lipid biosynthesis</keyword>
<name>U6B4K8_9HYPH</name>
<dbReference type="InterPro" id="IPR018357">
    <property type="entry name" value="Hexapep_transf_CS"/>
</dbReference>
<evidence type="ECO:0000256" key="6">
    <source>
        <dbReference type="ARBA" id="ARBA00023315"/>
    </source>
</evidence>
<keyword evidence="2" id="KW-0441">Lipid A biosynthesis</keyword>
<dbReference type="Pfam" id="PF04613">
    <property type="entry name" value="LpxD"/>
    <property type="match status" value="1"/>
</dbReference>
<feature type="domain" description="UDP-3-O-[3-hydroxymyristoyl] glucosamine N-acyltransferase non-repeat region" evidence="7">
    <location>
        <begin position="37"/>
        <end position="100"/>
    </location>
</feature>
<dbReference type="PANTHER" id="PTHR43378">
    <property type="entry name" value="UDP-3-O-ACYLGLUCOSAMINE N-ACYLTRANSFERASE"/>
    <property type="match status" value="1"/>
</dbReference>
<evidence type="ECO:0000313" key="9">
    <source>
        <dbReference type="Proteomes" id="UP000017862"/>
    </source>
</evidence>
<evidence type="ECO:0000256" key="3">
    <source>
        <dbReference type="ARBA" id="ARBA00022679"/>
    </source>
</evidence>
<evidence type="ECO:0000259" key="7">
    <source>
        <dbReference type="Pfam" id="PF04613"/>
    </source>
</evidence>
<keyword evidence="9" id="KW-1185">Reference proteome</keyword>
<sequence>MSYLGKSYSSSNEGFPLIKLADIIGAILSDNSYGERMIFSIAPLIFASEGDISYILSRKFINNVDICQASAILCNLDILPFIPKSIPCLLSDKPHISLAILGSILYPQDIRIRPITRFIEGISSKASISKNVKFEDNVIIDSMAVISSGVEIGSHTYIGPGSFIGLGVKIGRYCNIGAGVTVVSAFIGNNVVVNPGVKIGSNDFVCIMDNVLSVDDTVDLGRVVIQDNVEIGVNTIIHRGKIDNTIIGENSKIGNQVQIRRNVYIGIGCIIANKVGIGISAFIGDNVFIESQCAIADYINIEDNVRITIKDLSME</sequence>
<evidence type="ECO:0000256" key="1">
    <source>
        <dbReference type="ARBA" id="ARBA00022516"/>
    </source>
</evidence>
<dbReference type="Gene3D" id="2.160.10.10">
    <property type="entry name" value="Hexapeptide repeat proteins"/>
    <property type="match status" value="1"/>
</dbReference>
<keyword evidence="3 8" id="KW-0808">Transferase</keyword>
<dbReference type="GO" id="GO:0016020">
    <property type="term" value="C:membrane"/>
    <property type="evidence" value="ECO:0007669"/>
    <property type="project" value="GOC"/>
</dbReference>
<dbReference type="PANTHER" id="PTHR43378:SF2">
    <property type="entry name" value="UDP-3-O-ACYLGLUCOSAMINE N-ACYLTRANSFERASE 1, MITOCHONDRIAL-RELATED"/>
    <property type="match status" value="1"/>
</dbReference>
<evidence type="ECO:0000256" key="5">
    <source>
        <dbReference type="ARBA" id="ARBA00023098"/>
    </source>
</evidence>
<dbReference type="InterPro" id="IPR011004">
    <property type="entry name" value="Trimer_LpxA-like_sf"/>
</dbReference>
<evidence type="ECO:0000256" key="4">
    <source>
        <dbReference type="ARBA" id="ARBA00022737"/>
    </source>
</evidence>
<organism evidence="8 9">
    <name type="scientific">Candidatus Liberibacter americanus str. Sao Paulo</name>
    <dbReference type="NCBI Taxonomy" id="1261131"/>
    <lineage>
        <taxon>Bacteria</taxon>
        <taxon>Pseudomonadati</taxon>
        <taxon>Pseudomonadota</taxon>
        <taxon>Alphaproteobacteria</taxon>
        <taxon>Hyphomicrobiales</taxon>
        <taxon>Rhizobiaceae</taxon>
        <taxon>Liberibacter</taxon>
    </lineage>
</organism>
<dbReference type="PROSITE" id="PS00101">
    <property type="entry name" value="HEXAPEP_TRANSFERASES"/>
    <property type="match status" value="1"/>
</dbReference>
<dbReference type="Pfam" id="PF00132">
    <property type="entry name" value="Hexapep"/>
    <property type="match status" value="1"/>
</dbReference>
<accession>U6B4K8</accession>
<proteinExistence type="predicted"/>
<keyword evidence="6 8" id="KW-0012">Acyltransferase</keyword>
<dbReference type="InterPro" id="IPR001451">
    <property type="entry name" value="Hexapep"/>
</dbReference>
<dbReference type="STRING" id="1261131.lam_189"/>
<dbReference type="SUPFAM" id="SSF51161">
    <property type="entry name" value="Trimeric LpxA-like enzymes"/>
    <property type="match status" value="1"/>
</dbReference>
<dbReference type="HOGENOM" id="CLU_049865_0_2_5"/>
<protein>
    <submittedName>
        <fullName evidence="8">UDP-3-O-[3-hydroxymyristoyl] glucosamine N-acyltransferase</fullName>
    </submittedName>
</protein>
<dbReference type="InterPro" id="IPR020573">
    <property type="entry name" value="UDP_GlcNAc_AcTrfase_non-rep"/>
</dbReference>
<dbReference type="GO" id="GO:0016410">
    <property type="term" value="F:N-acyltransferase activity"/>
    <property type="evidence" value="ECO:0007669"/>
    <property type="project" value="InterPro"/>
</dbReference>